<evidence type="ECO:0000313" key="4">
    <source>
        <dbReference type="Proteomes" id="UP001202134"/>
    </source>
</evidence>
<reference evidence="3 4" key="1">
    <citation type="submission" date="2022-01" db="EMBL/GenBank/DDBJ databases">
        <title>Whole genome-based taxonomy of the Shewanellaceae.</title>
        <authorList>
            <person name="Martin-Rodriguez A.J."/>
        </authorList>
    </citation>
    <scope>NUCLEOTIDE SEQUENCE [LARGE SCALE GENOMIC DNA]</scope>
    <source>
        <strain evidence="3 4">DSM 24955</strain>
    </source>
</reference>
<dbReference type="PANTHER" id="PTHR46124">
    <property type="entry name" value="D-AMINOACYL-TRNA DEACYLASE"/>
    <property type="match status" value="1"/>
</dbReference>
<dbReference type="InterPro" id="IPR032466">
    <property type="entry name" value="Metal_Hydrolase"/>
</dbReference>
<dbReference type="Gene3D" id="3.20.20.140">
    <property type="entry name" value="Metal-dependent hydrolases"/>
    <property type="match status" value="1"/>
</dbReference>
<dbReference type="PANTHER" id="PTHR46124:SF3">
    <property type="entry name" value="HYDROLASE"/>
    <property type="match status" value="1"/>
</dbReference>
<dbReference type="SUPFAM" id="SSF51556">
    <property type="entry name" value="Metallo-dependent hydrolases"/>
    <property type="match status" value="1"/>
</dbReference>
<comment type="similarity">
    <text evidence="1">Belongs to the metallo-dependent hydrolases superfamily. TatD-type hydrolase family.</text>
</comment>
<gene>
    <name evidence="3" type="ORF">L2737_04560</name>
</gene>
<dbReference type="EMBL" id="JAKIKU010000002">
    <property type="protein sequence ID" value="MCL1044605.1"/>
    <property type="molecule type" value="Genomic_DNA"/>
</dbReference>
<dbReference type="PROSITE" id="PS01137">
    <property type="entry name" value="TATD_1"/>
    <property type="match status" value="1"/>
</dbReference>
<sequence length="253" mass="28828">MIDTHAHLDLEDFDHDRETLFTTMRAHGITNAIIPGISETQWCKQIAIAAEFNCYYALGIHPWYVPNNIDDSLTLLERKIIEHKDNARFVALGECGLDKLKPHFPMQLELLSGQLTMSVRFHLPVILHAVKCHQQLIELLIRNPNPRGGVIHGFYGGPELAKRYIDLGYKLGIGGLLMNPNAKKLRKTITEIDIKHFLIETDSPSMTPYNALEKRNTPLHLPKFVSEIAYLQKKTTVSILERLNKNASQLFEL</sequence>
<dbReference type="GO" id="GO:0016787">
    <property type="term" value="F:hydrolase activity"/>
    <property type="evidence" value="ECO:0007669"/>
    <property type="project" value="UniProtKB-KW"/>
</dbReference>
<protein>
    <submittedName>
        <fullName evidence="3">TatD family hydrolase</fullName>
    </submittedName>
</protein>
<keyword evidence="2 3" id="KW-0378">Hydrolase</keyword>
<dbReference type="Pfam" id="PF01026">
    <property type="entry name" value="TatD_DNase"/>
    <property type="match status" value="1"/>
</dbReference>
<dbReference type="PIRSF" id="PIRSF005902">
    <property type="entry name" value="DNase_TatD"/>
    <property type="match status" value="1"/>
</dbReference>
<dbReference type="InterPro" id="IPR001130">
    <property type="entry name" value="TatD-like"/>
</dbReference>
<dbReference type="CDD" id="cd01310">
    <property type="entry name" value="TatD_DNAse"/>
    <property type="match status" value="1"/>
</dbReference>
<keyword evidence="4" id="KW-1185">Reference proteome</keyword>
<organism evidence="3 4">
    <name type="scientific">Shewanella electrodiphila</name>
    <dbReference type="NCBI Taxonomy" id="934143"/>
    <lineage>
        <taxon>Bacteria</taxon>
        <taxon>Pseudomonadati</taxon>
        <taxon>Pseudomonadota</taxon>
        <taxon>Gammaproteobacteria</taxon>
        <taxon>Alteromonadales</taxon>
        <taxon>Shewanellaceae</taxon>
        <taxon>Shewanella</taxon>
    </lineage>
</organism>
<dbReference type="Proteomes" id="UP001202134">
    <property type="component" value="Unassembled WGS sequence"/>
</dbReference>
<proteinExistence type="inferred from homology"/>
<name>A0ABT0KL97_9GAMM</name>
<evidence type="ECO:0000256" key="1">
    <source>
        <dbReference type="ARBA" id="ARBA00009275"/>
    </source>
</evidence>
<dbReference type="InterPro" id="IPR018228">
    <property type="entry name" value="DNase_TatD-rel_CS"/>
</dbReference>
<dbReference type="RefSeq" id="WP_248954927.1">
    <property type="nucleotide sequence ID" value="NZ_JAKIKU010000002.1"/>
</dbReference>
<accession>A0ABT0KL97</accession>
<comment type="caution">
    <text evidence="3">The sequence shown here is derived from an EMBL/GenBank/DDBJ whole genome shotgun (WGS) entry which is preliminary data.</text>
</comment>
<evidence type="ECO:0000256" key="2">
    <source>
        <dbReference type="ARBA" id="ARBA00022801"/>
    </source>
</evidence>
<evidence type="ECO:0000313" key="3">
    <source>
        <dbReference type="EMBL" id="MCL1044605.1"/>
    </source>
</evidence>